<reference evidence="3 4" key="1">
    <citation type="submission" date="2019-03" db="EMBL/GenBank/DDBJ databases">
        <title>Subsurface microbial communities from deep shales in Ohio and West Virginia, USA.</title>
        <authorList>
            <person name="Wrighton K."/>
        </authorList>
    </citation>
    <scope>NUCLEOTIDE SEQUENCE [LARGE SCALE GENOMIC DNA]</scope>
    <source>
        <strain evidence="3 4">MSL 6dP</strain>
    </source>
</reference>
<dbReference type="STRING" id="926561.GCA_000379025_03199"/>
<dbReference type="PIRSF" id="PIRSF029215">
    <property type="entry name" value="UCP029215"/>
    <property type="match status" value="1"/>
</dbReference>
<keyword evidence="1" id="KW-0175">Coiled coil</keyword>
<accession>A0A4R8H1K6</accession>
<organism evidence="3 4">
    <name type="scientific">Orenia marismortui</name>
    <dbReference type="NCBI Taxonomy" id="46469"/>
    <lineage>
        <taxon>Bacteria</taxon>
        <taxon>Bacillati</taxon>
        <taxon>Bacillota</taxon>
        <taxon>Clostridia</taxon>
        <taxon>Halanaerobiales</taxon>
        <taxon>Halobacteroidaceae</taxon>
        <taxon>Orenia</taxon>
    </lineage>
</organism>
<feature type="compositionally biased region" description="Basic residues" evidence="2">
    <location>
        <begin position="359"/>
        <end position="370"/>
    </location>
</feature>
<evidence type="ECO:0008006" key="5">
    <source>
        <dbReference type="Google" id="ProtNLM"/>
    </source>
</evidence>
<gene>
    <name evidence="3" type="ORF">C7959_13010</name>
</gene>
<evidence type="ECO:0000313" key="3">
    <source>
        <dbReference type="EMBL" id="TDX48283.1"/>
    </source>
</evidence>
<evidence type="ECO:0000256" key="2">
    <source>
        <dbReference type="SAM" id="MobiDB-lite"/>
    </source>
</evidence>
<feature type="compositionally biased region" description="Polar residues" evidence="2">
    <location>
        <begin position="336"/>
        <end position="345"/>
    </location>
</feature>
<proteinExistence type="predicted"/>
<protein>
    <recommendedName>
        <fullName evidence="5">DUF2213 domain-containing protein</fullName>
    </recommendedName>
</protein>
<evidence type="ECO:0000313" key="4">
    <source>
        <dbReference type="Proteomes" id="UP000295832"/>
    </source>
</evidence>
<feature type="coiled-coil region" evidence="1">
    <location>
        <begin position="214"/>
        <end position="269"/>
    </location>
</feature>
<dbReference type="Pfam" id="PF09979">
    <property type="entry name" value="DUF2213"/>
    <property type="match status" value="1"/>
</dbReference>
<feature type="region of interest" description="Disordered" evidence="2">
    <location>
        <begin position="336"/>
        <end position="370"/>
    </location>
</feature>
<dbReference type="InterPro" id="IPR016913">
    <property type="entry name" value="UCP029215"/>
</dbReference>
<comment type="caution">
    <text evidence="3">The sequence shown here is derived from an EMBL/GenBank/DDBJ whole genome shotgun (WGS) entry which is preliminary data.</text>
</comment>
<sequence length="370" mass="41760">MAERFDSVEVENVKKNDAGFLTYDLLAAQTGVFPYRDYATGEIVYELKHPDDLLTDEVLEQLNNLPICNEHPFEFVNTENSTELVKGLTGQNAKVDDNKLANNATVFDGNLIAAIVTGDKRECSLGFTCEIVDESGEFEGQHYDRRQTNFKLNHLAMVPKGRCGSDCFAKLDSEDGEVRQDSAYQVREDNLDNNKKGSGKMAVIKLDNKEFEVDEAVKARLDSLESNNKELTKEVGQLEGKVDAQNDTIKQLKEDKAELEGNQLDSETLQQKIDERLALLEDAKLFLDSEYDFTDKETKDIKIDCIKAVNDSFDPEGRSDDYIDARFDAMIEMASEGSTGDNNLRYQKKKQDGDDSSIQKKKNKRLNLKK</sequence>
<name>A0A4R8H1K6_9FIRM</name>
<dbReference type="RefSeq" id="WP_134118190.1">
    <property type="nucleotide sequence ID" value="NZ_SOEG01000030.1"/>
</dbReference>
<dbReference type="AlphaFoldDB" id="A0A4R8H1K6"/>
<dbReference type="Proteomes" id="UP000295832">
    <property type="component" value="Unassembled WGS sequence"/>
</dbReference>
<dbReference type="EMBL" id="SOEG01000030">
    <property type="protein sequence ID" value="TDX48283.1"/>
    <property type="molecule type" value="Genomic_DNA"/>
</dbReference>
<evidence type="ECO:0000256" key="1">
    <source>
        <dbReference type="SAM" id="Coils"/>
    </source>
</evidence>
<keyword evidence="4" id="KW-1185">Reference proteome</keyword>